<dbReference type="PANTHER" id="PTHR36529:SF1">
    <property type="entry name" value="GLYCOSYLTRANSFERASE"/>
    <property type="match status" value="1"/>
</dbReference>
<evidence type="ECO:0008006" key="3">
    <source>
        <dbReference type="Google" id="ProtNLM"/>
    </source>
</evidence>
<dbReference type="EMBL" id="ARXR01000006">
    <property type="protein sequence ID" value="MBF5052434.1"/>
    <property type="molecule type" value="Genomic_DNA"/>
</dbReference>
<sequence>MAAERAPAMDTLLLVFARAPRRGRVKTRLVPELGEDTALDVHQRLLDRTLREAAAFPGRARLMLDDHDDRLAAHAREIGLEVGLQHGGGLGERMNAALRDGLQEAPRVLLVGSDCPVLDQTYLALAVDGLDNARVVLGASEDGGYVLIGGSDASVWHDGRFEGVRLGTDYAMADTLVALNDVAPVTVLPPLWDVDIPEDVTRARNLGVLP</sequence>
<dbReference type="Proteomes" id="UP000644441">
    <property type="component" value="Unassembled WGS sequence"/>
</dbReference>
<keyword evidence="2" id="KW-1185">Reference proteome</keyword>
<dbReference type="InterPro" id="IPR018641">
    <property type="entry name" value="Trfase_1_rSAM/seldom-assoc"/>
</dbReference>
<proteinExistence type="predicted"/>
<dbReference type="InterPro" id="IPR029044">
    <property type="entry name" value="Nucleotide-diphossugar_trans"/>
</dbReference>
<gene>
    <name evidence="1" type="ORF">ISO4_01036</name>
</gene>
<comment type="caution">
    <text evidence="1">The sequence shown here is derived from an EMBL/GenBank/DDBJ whole genome shotgun (WGS) entry which is preliminary data.</text>
</comment>
<reference evidence="1 2" key="1">
    <citation type="submission" date="2012-09" db="EMBL/GenBank/DDBJ databases">
        <title>Genome Sequence of alkane-degrading Bacterium Alcanivorax venustensis ISO4.</title>
        <authorList>
            <person name="Lai Q."/>
            <person name="Shao Z."/>
        </authorList>
    </citation>
    <scope>NUCLEOTIDE SEQUENCE [LARGE SCALE GENOMIC DNA]</scope>
    <source>
        <strain evidence="1 2">ISO4</strain>
    </source>
</reference>
<dbReference type="PANTHER" id="PTHR36529">
    <property type="entry name" value="SLL1095 PROTEIN"/>
    <property type="match status" value="1"/>
</dbReference>
<protein>
    <recommendedName>
        <fullName evidence="3">Glycosyltransferase</fullName>
    </recommendedName>
</protein>
<evidence type="ECO:0000313" key="1">
    <source>
        <dbReference type="EMBL" id="MBF5052434.1"/>
    </source>
</evidence>
<name>A0ABS0AEV1_9GAMM</name>
<dbReference type="SUPFAM" id="SSF53448">
    <property type="entry name" value="Nucleotide-diphospho-sugar transferases"/>
    <property type="match status" value="1"/>
</dbReference>
<dbReference type="NCBIfam" id="TIGR04282">
    <property type="entry name" value="glyco_like_cofC"/>
    <property type="match status" value="1"/>
</dbReference>
<dbReference type="Pfam" id="PF09837">
    <property type="entry name" value="DUF2064"/>
    <property type="match status" value="1"/>
</dbReference>
<organism evidence="1 2">
    <name type="scientific">Alloalcanivorax venustensis ISO4</name>
    <dbReference type="NCBI Taxonomy" id="1177184"/>
    <lineage>
        <taxon>Bacteria</taxon>
        <taxon>Pseudomonadati</taxon>
        <taxon>Pseudomonadota</taxon>
        <taxon>Gammaproteobacteria</taxon>
        <taxon>Oceanospirillales</taxon>
        <taxon>Alcanivoracaceae</taxon>
        <taxon>Alloalcanivorax</taxon>
    </lineage>
</organism>
<accession>A0ABS0AEV1</accession>
<evidence type="ECO:0000313" key="2">
    <source>
        <dbReference type="Proteomes" id="UP000644441"/>
    </source>
</evidence>
<dbReference type="RefSeq" id="WP_228547930.1">
    <property type="nucleotide sequence ID" value="NZ_ARXR01000006.1"/>
</dbReference>
<dbReference type="Gene3D" id="3.90.550.10">
    <property type="entry name" value="Spore Coat Polysaccharide Biosynthesis Protein SpsA, Chain A"/>
    <property type="match status" value="1"/>
</dbReference>